<reference evidence="1 2" key="1">
    <citation type="submission" date="2021-06" db="EMBL/GenBank/DDBJ databases">
        <authorList>
            <person name="Criscuolo A."/>
        </authorList>
    </citation>
    <scope>NUCLEOTIDE SEQUENCE [LARGE SCALE GENOMIC DNA]</scope>
    <source>
        <strain evidence="2">CIP 111802</strain>
    </source>
</reference>
<keyword evidence="2" id="KW-1185">Reference proteome</keyword>
<evidence type="ECO:0008006" key="3">
    <source>
        <dbReference type="Google" id="ProtNLM"/>
    </source>
</evidence>
<accession>A0ABN7TIH1</accession>
<evidence type="ECO:0000313" key="1">
    <source>
        <dbReference type="EMBL" id="CAG7632348.1"/>
    </source>
</evidence>
<organism evidence="1 2">
    <name type="scientific">Paenibacillus allorhizosphaerae</name>
    <dbReference type="NCBI Taxonomy" id="2849866"/>
    <lineage>
        <taxon>Bacteria</taxon>
        <taxon>Bacillati</taxon>
        <taxon>Bacillota</taxon>
        <taxon>Bacilli</taxon>
        <taxon>Bacillales</taxon>
        <taxon>Paenibacillaceae</taxon>
        <taxon>Paenibacillus</taxon>
    </lineage>
</organism>
<evidence type="ECO:0000313" key="2">
    <source>
        <dbReference type="Proteomes" id="UP000730618"/>
    </source>
</evidence>
<sequence length="51" mass="5763">MKKAYSKPLVLGHEVITFETLLSCKPPNEPGRNLETGELVCLRPDGTYYPR</sequence>
<gene>
    <name evidence="1" type="ORF">PAECIP111802_01836</name>
</gene>
<dbReference type="RefSeq" id="WP_218098171.1">
    <property type="nucleotide sequence ID" value="NZ_CAJVCE010000004.1"/>
</dbReference>
<proteinExistence type="predicted"/>
<name>A0ABN7TIH1_9BACL</name>
<dbReference type="Proteomes" id="UP000730618">
    <property type="component" value="Unassembled WGS sequence"/>
</dbReference>
<dbReference type="EMBL" id="CAJVCE010000004">
    <property type="protein sequence ID" value="CAG7632348.1"/>
    <property type="molecule type" value="Genomic_DNA"/>
</dbReference>
<protein>
    <recommendedName>
        <fullName evidence="3">Lasso RiPP family leader peptide-containing protein</fullName>
    </recommendedName>
</protein>
<comment type="caution">
    <text evidence="1">The sequence shown here is derived from an EMBL/GenBank/DDBJ whole genome shotgun (WGS) entry which is preliminary data.</text>
</comment>